<evidence type="ECO:0000313" key="2">
    <source>
        <dbReference type="Proteomes" id="UP000295818"/>
    </source>
</evidence>
<name>A0ABY2BUX5_9ACTN</name>
<sequence length="46" mass="5235">MSVMIDTQTLPDRTPMDQYGLRWYGPIDKLDAARQHSALDLMNATP</sequence>
<comment type="caution">
    <text evidence="1">The sequence shown here is derived from an EMBL/GenBank/DDBJ whole genome shotgun (WGS) entry which is preliminary data.</text>
</comment>
<dbReference type="EMBL" id="SLWM01000001">
    <property type="protein sequence ID" value="TCO31874.1"/>
    <property type="molecule type" value="Genomic_DNA"/>
</dbReference>
<organism evidence="1 2">
    <name type="scientific">Kribbella orskensis</name>
    <dbReference type="NCBI Taxonomy" id="2512216"/>
    <lineage>
        <taxon>Bacteria</taxon>
        <taxon>Bacillati</taxon>
        <taxon>Actinomycetota</taxon>
        <taxon>Actinomycetes</taxon>
        <taxon>Propionibacteriales</taxon>
        <taxon>Kribbellaceae</taxon>
        <taxon>Kribbella</taxon>
    </lineage>
</organism>
<proteinExistence type="predicted"/>
<reference evidence="1 2" key="1">
    <citation type="journal article" date="2015" name="Stand. Genomic Sci.">
        <title>Genomic Encyclopedia of Bacterial and Archaeal Type Strains, Phase III: the genomes of soil and plant-associated and newly described type strains.</title>
        <authorList>
            <person name="Whitman W.B."/>
            <person name="Woyke T."/>
            <person name="Klenk H.P."/>
            <person name="Zhou Y."/>
            <person name="Lilburn T.G."/>
            <person name="Beck B.J."/>
            <person name="De Vos P."/>
            <person name="Vandamme P."/>
            <person name="Eisen J.A."/>
            <person name="Garrity G."/>
            <person name="Hugenholtz P."/>
            <person name="Kyrpides N.C."/>
        </authorList>
    </citation>
    <scope>NUCLEOTIDE SEQUENCE [LARGE SCALE GENOMIC DNA]</scope>
    <source>
        <strain evidence="1 2">VKM Ac-2538</strain>
    </source>
</reference>
<evidence type="ECO:0000313" key="1">
    <source>
        <dbReference type="EMBL" id="TCO31874.1"/>
    </source>
</evidence>
<gene>
    <name evidence="1" type="ORF">EV644_101517</name>
</gene>
<dbReference type="Proteomes" id="UP000295818">
    <property type="component" value="Unassembled WGS sequence"/>
</dbReference>
<dbReference type="RefSeq" id="WP_158292721.1">
    <property type="nucleotide sequence ID" value="NZ_SLWM01000001.1"/>
</dbReference>
<protein>
    <submittedName>
        <fullName evidence="1">Uncharacterized protein</fullName>
    </submittedName>
</protein>
<accession>A0ABY2BUX5</accession>
<keyword evidence="2" id="KW-1185">Reference proteome</keyword>